<evidence type="ECO:0000259" key="8">
    <source>
        <dbReference type="Pfam" id="PF02770"/>
    </source>
</evidence>
<evidence type="ECO:0000256" key="5">
    <source>
        <dbReference type="ARBA" id="ARBA00023002"/>
    </source>
</evidence>
<dbReference type="PROSITE" id="PS00072">
    <property type="entry name" value="ACYL_COA_DH_1"/>
    <property type="match status" value="1"/>
</dbReference>
<protein>
    <submittedName>
        <fullName evidence="10">Acyl-CoA dehydrogenase</fullName>
        <ecNumber evidence="10">1.3.99.-</ecNumber>
    </submittedName>
</protein>
<reference evidence="11" key="1">
    <citation type="submission" date="2015-08" db="EMBL/GenBank/DDBJ databases">
        <title>Genome sequence of the strict anaerobe Clostridium homopropionicum LuHBu1 (DSM 5847T).</title>
        <authorList>
            <person name="Poehlein A."/>
            <person name="Beck M."/>
            <person name="Schiel-Bengelsdorf B."/>
            <person name="Bengelsdorf F.R."/>
            <person name="Daniel R."/>
            <person name="Duerre P."/>
        </authorList>
    </citation>
    <scope>NUCLEOTIDE SEQUENCE [LARGE SCALE GENOMIC DNA]</scope>
    <source>
        <strain evidence="11">DSM 5847</strain>
    </source>
</reference>
<dbReference type="InterPro" id="IPR037069">
    <property type="entry name" value="AcylCoA_DH/ox_N_sf"/>
</dbReference>
<sequence>MGYLLDQDQKELVAMVKDFVEKEVKPYAAEYDKTGEFPIELYKKGFEMGLHCLDIPEEFGGGGVDYMTVAAISEEMAKADAGYATGITASSLALKPVLIAGNAAQKKLFADIVIPGNFAAFCLTEPNAGSDAASVRTTAVKEGDEYVINGSKCFITNGGVADIYVVFATVDKSKGIKGLSAFIVEKSRGGISVGKEEDKMGIRLSNTTDVVFDNVRIPASNLLGKEGEGFKIAMKTLDLSRPFVGACAIGIAQRALDEAVKYAKERVTFGRPIANFQAIQFMLADMDIEIEAARQAVVYAINLVKAGLPYSREAAIAKCFAGDVAVKVALDAIQILGGYGYSREYPVEKLLRDAKIFQIFEGTNQVQRIVISGSLLK</sequence>
<evidence type="ECO:0000256" key="1">
    <source>
        <dbReference type="ARBA" id="ARBA00001974"/>
    </source>
</evidence>
<evidence type="ECO:0000256" key="2">
    <source>
        <dbReference type="ARBA" id="ARBA00009347"/>
    </source>
</evidence>
<dbReference type="SUPFAM" id="SSF56645">
    <property type="entry name" value="Acyl-CoA dehydrogenase NM domain-like"/>
    <property type="match status" value="1"/>
</dbReference>
<dbReference type="RefSeq" id="WP_052222365.1">
    <property type="nucleotide sequence ID" value="NZ_LHUR01000036.1"/>
</dbReference>
<evidence type="ECO:0000313" key="11">
    <source>
        <dbReference type="Proteomes" id="UP000037043"/>
    </source>
</evidence>
<dbReference type="Pfam" id="PF02770">
    <property type="entry name" value="Acyl-CoA_dh_M"/>
    <property type="match status" value="1"/>
</dbReference>
<dbReference type="InterPro" id="IPR006089">
    <property type="entry name" value="Acyl-CoA_DH_CS"/>
</dbReference>
<dbReference type="InterPro" id="IPR046373">
    <property type="entry name" value="Acyl-CoA_Oxase/DH_mid-dom_sf"/>
</dbReference>
<organism evidence="10 11">
    <name type="scientific">Clostridium homopropionicum DSM 5847</name>
    <dbReference type="NCBI Taxonomy" id="1121318"/>
    <lineage>
        <taxon>Bacteria</taxon>
        <taxon>Bacillati</taxon>
        <taxon>Bacillota</taxon>
        <taxon>Clostridia</taxon>
        <taxon>Eubacteriales</taxon>
        <taxon>Clostridiaceae</taxon>
        <taxon>Clostridium</taxon>
    </lineage>
</organism>
<dbReference type="FunFam" id="1.20.140.10:FF:000011">
    <property type="entry name" value="Medium-chain specific acyl-CoA dehydrogenase, mitochondrial"/>
    <property type="match status" value="1"/>
</dbReference>
<dbReference type="PIRSF" id="PIRSF016578">
    <property type="entry name" value="HsaA"/>
    <property type="match status" value="1"/>
</dbReference>
<keyword evidence="3 6" id="KW-0285">Flavoprotein</keyword>
<evidence type="ECO:0000259" key="7">
    <source>
        <dbReference type="Pfam" id="PF00441"/>
    </source>
</evidence>
<keyword evidence="11" id="KW-1185">Reference proteome</keyword>
<comment type="cofactor">
    <cofactor evidence="1 6">
        <name>FAD</name>
        <dbReference type="ChEBI" id="CHEBI:57692"/>
    </cofactor>
</comment>
<feature type="domain" description="Acyl-CoA dehydrogenase/oxidase C-terminal" evidence="7">
    <location>
        <begin position="227"/>
        <end position="374"/>
    </location>
</feature>
<dbReference type="SUPFAM" id="SSF47203">
    <property type="entry name" value="Acyl-CoA dehydrogenase C-terminal domain-like"/>
    <property type="match status" value="1"/>
</dbReference>
<proteinExistence type="inferred from homology"/>
<feature type="domain" description="Acyl-CoA oxidase/dehydrogenase middle" evidence="8">
    <location>
        <begin position="120"/>
        <end position="215"/>
    </location>
</feature>
<dbReference type="GO" id="GO:0050660">
    <property type="term" value="F:flavin adenine dinucleotide binding"/>
    <property type="evidence" value="ECO:0007669"/>
    <property type="project" value="InterPro"/>
</dbReference>
<dbReference type="InterPro" id="IPR036250">
    <property type="entry name" value="AcylCo_DH-like_C"/>
</dbReference>
<dbReference type="PANTHER" id="PTHR43884:SF12">
    <property type="entry name" value="ISOVALERYL-COA DEHYDROGENASE, MITOCHONDRIAL-RELATED"/>
    <property type="match status" value="1"/>
</dbReference>
<dbReference type="PATRIC" id="fig|1121318.3.peg.2903"/>
<evidence type="ECO:0000256" key="4">
    <source>
        <dbReference type="ARBA" id="ARBA00022827"/>
    </source>
</evidence>
<comment type="caution">
    <text evidence="10">The sequence shown here is derived from an EMBL/GenBank/DDBJ whole genome shotgun (WGS) entry which is preliminary data.</text>
</comment>
<evidence type="ECO:0000256" key="3">
    <source>
        <dbReference type="ARBA" id="ARBA00022630"/>
    </source>
</evidence>
<dbReference type="FunFam" id="2.40.110.10:FF:000001">
    <property type="entry name" value="Acyl-CoA dehydrogenase, mitochondrial"/>
    <property type="match status" value="1"/>
</dbReference>
<feature type="domain" description="Acyl-CoA dehydrogenase/oxidase N-terminal" evidence="9">
    <location>
        <begin position="7"/>
        <end position="108"/>
    </location>
</feature>
<dbReference type="EMBL" id="LHUR01000036">
    <property type="protein sequence ID" value="KOA18609.1"/>
    <property type="molecule type" value="Genomic_DNA"/>
</dbReference>
<dbReference type="Proteomes" id="UP000037043">
    <property type="component" value="Unassembled WGS sequence"/>
</dbReference>
<name>A0A0L6Z6L4_9CLOT</name>
<dbReference type="EC" id="1.3.99.-" evidence="10"/>
<dbReference type="PANTHER" id="PTHR43884">
    <property type="entry name" value="ACYL-COA DEHYDROGENASE"/>
    <property type="match status" value="1"/>
</dbReference>
<keyword evidence="5 6" id="KW-0560">Oxidoreductase</keyword>
<dbReference type="Pfam" id="PF02771">
    <property type="entry name" value="Acyl-CoA_dh_N"/>
    <property type="match status" value="1"/>
</dbReference>
<evidence type="ECO:0000256" key="6">
    <source>
        <dbReference type="RuleBase" id="RU362125"/>
    </source>
</evidence>
<evidence type="ECO:0000313" key="10">
    <source>
        <dbReference type="EMBL" id="KOA18609.1"/>
    </source>
</evidence>
<dbReference type="InterPro" id="IPR006091">
    <property type="entry name" value="Acyl-CoA_Oxase/DH_mid-dom"/>
</dbReference>
<evidence type="ECO:0000259" key="9">
    <source>
        <dbReference type="Pfam" id="PF02771"/>
    </source>
</evidence>
<dbReference type="Gene3D" id="1.20.140.10">
    <property type="entry name" value="Butyryl-CoA Dehydrogenase, subunit A, domain 3"/>
    <property type="match status" value="1"/>
</dbReference>
<comment type="similarity">
    <text evidence="2 6">Belongs to the acyl-CoA dehydrogenase family.</text>
</comment>
<dbReference type="InterPro" id="IPR013786">
    <property type="entry name" value="AcylCoA_DH/ox_N"/>
</dbReference>
<keyword evidence="4 6" id="KW-0274">FAD</keyword>
<dbReference type="Gene3D" id="1.10.540.10">
    <property type="entry name" value="Acyl-CoA dehydrogenase/oxidase, N-terminal domain"/>
    <property type="match status" value="1"/>
</dbReference>
<accession>A0A0L6Z6L4</accession>
<dbReference type="Gene3D" id="2.40.110.10">
    <property type="entry name" value="Butyryl-CoA Dehydrogenase, subunit A, domain 2"/>
    <property type="match status" value="1"/>
</dbReference>
<gene>
    <name evidence="10" type="primary">mmgC_2</name>
    <name evidence="10" type="ORF">CLHOM_28930</name>
</gene>
<dbReference type="STRING" id="36844.SAMN04488501_11030"/>
<dbReference type="PROSITE" id="PS00073">
    <property type="entry name" value="ACYL_COA_DH_2"/>
    <property type="match status" value="1"/>
</dbReference>
<dbReference type="Pfam" id="PF00441">
    <property type="entry name" value="Acyl-CoA_dh_1"/>
    <property type="match status" value="1"/>
</dbReference>
<dbReference type="AlphaFoldDB" id="A0A0L6Z6L4"/>
<dbReference type="GO" id="GO:0003995">
    <property type="term" value="F:acyl-CoA dehydrogenase activity"/>
    <property type="evidence" value="ECO:0007669"/>
    <property type="project" value="InterPro"/>
</dbReference>
<dbReference type="InterPro" id="IPR009075">
    <property type="entry name" value="AcylCo_DH/oxidase_C"/>
</dbReference>
<dbReference type="InterPro" id="IPR009100">
    <property type="entry name" value="AcylCoA_DH/oxidase_NM_dom_sf"/>
</dbReference>